<proteinExistence type="predicted"/>
<reference evidence="2 3" key="1">
    <citation type="journal article" date="2019" name="Sci. Rep.">
        <title>Comparative genomics of chytrid fungi reveal insights into the obligate biotrophic and pathogenic lifestyle of Synchytrium endobioticum.</title>
        <authorList>
            <person name="van de Vossenberg B.T.L.H."/>
            <person name="Warris S."/>
            <person name="Nguyen H.D.T."/>
            <person name="van Gent-Pelzer M.P.E."/>
            <person name="Joly D.L."/>
            <person name="van de Geest H.C."/>
            <person name="Bonants P.J.M."/>
            <person name="Smith D.S."/>
            <person name="Levesque C.A."/>
            <person name="van der Lee T.A.J."/>
        </authorList>
    </citation>
    <scope>NUCLEOTIDE SEQUENCE [LARGE SCALE GENOMIC DNA]</scope>
    <source>
        <strain evidence="2 3">MB42</strain>
    </source>
</reference>
<dbReference type="Proteomes" id="UP000317494">
    <property type="component" value="Unassembled WGS sequence"/>
</dbReference>
<evidence type="ECO:0000313" key="2">
    <source>
        <dbReference type="EMBL" id="TPX39210.1"/>
    </source>
</evidence>
<evidence type="ECO:0000256" key="1">
    <source>
        <dbReference type="SAM" id="MobiDB-lite"/>
    </source>
</evidence>
<sequence>MYADRRLAATLACGLMGRGSRGRYAFREGDEHVPYNVHHLPSPATHHEGTSCGALFRKTQSPNTRHPRTKDY</sequence>
<name>A0A507CCG1_9FUNG</name>
<gene>
    <name evidence="2" type="ORF">SeMB42_g06409</name>
</gene>
<evidence type="ECO:0000313" key="3">
    <source>
        <dbReference type="Proteomes" id="UP000317494"/>
    </source>
</evidence>
<protein>
    <submittedName>
        <fullName evidence="2">Uncharacterized protein</fullName>
    </submittedName>
</protein>
<accession>A0A507CCG1</accession>
<feature type="region of interest" description="Disordered" evidence="1">
    <location>
        <begin position="41"/>
        <end position="72"/>
    </location>
</feature>
<dbReference type="EMBL" id="QEAN01000359">
    <property type="protein sequence ID" value="TPX39210.1"/>
    <property type="molecule type" value="Genomic_DNA"/>
</dbReference>
<keyword evidence="3" id="KW-1185">Reference proteome</keyword>
<dbReference type="VEuPathDB" id="FungiDB:SeMB42_g06409"/>
<organism evidence="2 3">
    <name type="scientific">Synchytrium endobioticum</name>
    <dbReference type="NCBI Taxonomy" id="286115"/>
    <lineage>
        <taxon>Eukaryota</taxon>
        <taxon>Fungi</taxon>
        <taxon>Fungi incertae sedis</taxon>
        <taxon>Chytridiomycota</taxon>
        <taxon>Chytridiomycota incertae sedis</taxon>
        <taxon>Chytridiomycetes</taxon>
        <taxon>Synchytriales</taxon>
        <taxon>Synchytriaceae</taxon>
        <taxon>Synchytrium</taxon>
    </lineage>
</organism>
<comment type="caution">
    <text evidence="2">The sequence shown here is derived from an EMBL/GenBank/DDBJ whole genome shotgun (WGS) entry which is preliminary data.</text>
</comment>
<dbReference type="AlphaFoldDB" id="A0A507CCG1"/>